<dbReference type="CDD" id="cd02225">
    <property type="entry name" value="cupin_PA3510-like"/>
    <property type="match status" value="1"/>
</dbReference>
<feature type="domain" description="Cupin type-2" evidence="1">
    <location>
        <begin position="69"/>
        <end position="138"/>
    </location>
</feature>
<dbReference type="InterPro" id="IPR014710">
    <property type="entry name" value="RmlC-like_jellyroll"/>
</dbReference>
<dbReference type="Gene3D" id="2.60.120.10">
    <property type="entry name" value="Jelly Rolls"/>
    <property type="match status" value="1"/>
</dbReference>
<protein>
    <submittedName>
        <fullName evidence="2">Oxalate decarboxylase/phosphoglucose isomerase-like protein (Cupin superfamily)</fullName>
    </submittedName>
</protein>
<comment type="caution">
    <text evidence="2">The sequence shown here is derived from an EMBL/GenBank/DDBJ whole genome shotgun (WGS) entry which is preliminary data.</text>
</comment>
<dbReference type="SUPFAM" id="SSF51182">
    <property type="entry name" value="RmlC-like cupins"/>
    <property type="match status" value="1"/>
</dbReference>
<dbReference type="Pfam" id="PF07883">
    <property type="entry name" value="Cupin_2"/>
    <property type="match status" value="1"/>
</dbReference>
<evidence type="ECO:0000313" key="2">
    <source>
        <dbReference type="EMBL" id="MBP1931292.1"/>
    </source>
</evidence>
<reference evidence="2 3" key="1">
    <citation type="submission" date="2021-03" db="EMBL/GenBank/DDBJ databases">
        <title>Genomic Encyclopedia of Type Strains, Phase IV (KMG-IV): sequencing the most valuable type-strain genomes for metagenomic binning, comparative biology and taxonomic classification.</title>
        <authorList>
            <person name="Goeker M."/>
        </authorList>
    </citation>
    <scope>NUCLEOTIDE SEQUENCE [LARGE SCALE GENOMIC DNA]</scope>
    <source>
        <strain evidence="2 3">DSM 24738</strain>
    </source>
</reference>
<dbReference type="InterPro" id="IPR013096">
    <property type="entry name" value="Cupin_2"/>
</dbReference>
<accession>A0ABS4GLY9</accession>
<evidence type="ECO:0000259" key="1">
    <source>
        <dbReference type="Pfam" id="PF07883"/>
    </source>
</evidence>
<dbReference type="RefSeq" id="WP_209809361.1">
    <property type="nucleotide sequence ID" value="NZ_JAGGKT010000002.1"/>
</dbReference>
<gene>
    <name evidence="2" type="ORF">J2Z37_001289</name>
</gene>
<sequence>MALNYSKEELEVILDKHIATFATRKPDWFAFEDTKIEGFRRAQHRFIGAGASANSDVNAIPAGAFTLSIMYVPPGQGAAAHTHEVEEVFFMLQGHCTFFMENEQGERVEKKLGPWDCIWCPPDVLHGFVNDSVEPCYFQTMLGKGRPKAYVAGQ</sequence>
<dbReference type="InterPro" id="IPR011051">
    <property type="entry name" value="RmlC_Cupin_sf"/>
</dbReference>
<proteinExistence type="predicted"/>
<dbReference type="EMBL" id="JAGGKT010000002">
    <property type="protein sequence ID" value="MBP1931292.1"/>
    <property type="molecule type" value="Genomic_DNA"/>
</dbReference>
<dbReference type="Proteomes" id="UP001519343">
    <property type="component" value="Unassembled WGS sequence"/>
</dbReference>
<keyword evidence="3" id="KW-1185">Reference proteome</keyword>
<evidence type="ECO:0000313" key="3">
    <source>
        <dbReference type="Proteomes" id="UP001519343"/>
    </source>
</evidence>
<organism evidence="2 3">
    <name type="scientific">Ammoniphilus resinae</name>
    <dbReference type="NCBI Taxonomy" id="861532"/>
    <lineage>
        <taxon>Bacteria</taxon>
        <taxon>Bacillati</taxon>
        <taxon>Bacillota</taxon>
        <taxon>Bacilli</taxon>
        <taxon>Bacillales</taxon>
        <taxon>Paenibacillaceae</taxon>
        <taxon>Aneurinibacillus group</taxon>
        <taxon>Ammoniphilus</taxon>
    </lineage>
</organism>
<name>A0ABS4GLY9_9BACL</name>